<dbReference type="Pfam" id="PF00188">
    <property type="entry name" value="CAP"/>
    <property type="match status" value="1"/>
</dbReference>
<dbReference type="Gene3D" id="3.40.33.10">
    <property type="entry name" value="CAP"/>
    <property type="match status" value="1"/>
</dbReference>
<proteinExistence type="predicted"/>
<evidence type="ECO:0000313" key="3">
    <source>
        <dbReference type="EMBL" id="GAA4300325.1"/>
    </source>
</evidence>
<accession>A0ABP8FCV2</accession>
<dbReference type="SUPFAM" id="SSF55797">
    <property type="entry name" value="PR-1-like"/>
    <property type="match status" value="1"/>
</dbReference>
<reference evidence="4" key="1">
    <citation type="journal article" date="2019" name="Int. J. Syst. Evol. Microbiol.">
        <title>The Global Catalogue of Microorganisms (GCM) 10K type strain sequencing project: providing services to taxonomists for standard genome sequencing and annotation.</title>
        <authorList>
            <consortium name="The Broad Institute Genomics Platform"/>
            <consortium name="The Broad Institute Genome Sequencing Center for Infectious Disease"/>
            <person name="Wu L."/>
            <person name="Ma J."/>
        </authorList>
    </citation>
    <scope>NUCLEOTIDE SEQUENCE [LARGE SCALE GENOMIC DNA]</scope>
    <source>
        <strain evidence="4">JCM 17664</strain>
    </source>
</reference>
<dbReference type="PANTHER" id="PTHR31157">
    <property type="entry name" value="SCP DOMAIN-CONTAINING PROTEIN"/>
    <property type="match status" value="1"/>
</dbReference>
<name>A0ABP8FCV2_9BACT</name>
<dbReference type="PANTHER" id="PTHR31157:SF1">
    <property type="entry name" value="SCP DOMAIN-CONTAINING PROTEIN"/>
    <property type="match status" value="1"/>
</dbReference>
<dbReference type="InterPro" id="IPR035940">
    <property type="entry name" value="CAP_sf"/>
</dbReference>
<feature type="chain" id="PRO_5046926393" description="SCP domain-containing protein" evidence="1">
    <location>
        <begin position="19"/>
        <end position="245"/>
    </location>
</feature>
<sequence>MLMLLTLGCFCLYGRSSAAPVLPAGGNVPAAPVVFRSSGADGSIRSDDHPGNHWNFWGLHRGGPLHEAVFLPVADAQDPLSAQILDYINEMRKAPSAFYKKYLKSYIKEHGDRFTAFYTQSLRRDMQNAGNLSPFTTEKALTGTAGYQARYLKKFRGKRLDHDAPGLSFEQRLRNAGIGCGGENLYTGQNRTALQVVMDLLIDQGVRSVGHRKNLLNPQYTRIGIAVGRFSGNGAVVVMDFGCKP</sequence>
<feature type="domain" description="SCP" evidence="2">
    <location>
        <begin position="85"/>
        <end position="241"/>
    </location>
</feature>
<dbReference type="EMBL" id="BAABFN010000001">
    <property type="protein sequence ID" value="GAA4300325.1"/>
    <property type="molecule type" value="Genomic_DNA"/>
</dbReference>
<keyword evidence="1" id="KW-0732">Signal</keyword>
<evidence type="ECO:0000256" key="1">
    <source>
        <dbReference type="SAM" id="SignalP"/>
    </source>
</evidence>
<evidence type="ECO:0000259" key="2">
    <source>
        <dbReference type="Pfam" id="PF00188"/>
    </source>
</evidence>
<feature type="signal peptide" evidence="1">
    <location>
        <begin position="1"/>
        <end position="18"/>
    </location>
</feature>
<evidence type="ECO:0000313" key="4">
    <source>
        <dbReference type="Proteomes" id="UP001501207"/>
    </source>
</evidence>
<dbReference type="Proteomes" id="UP001501207">
    <property type="component" value="Unassembled WGS sequence"/>
</dbReference>
<dbReference type="InterPro" id="IPR014044">
    <property type="entry name" value="CAP_dom"/>
</dbReference>
<dbReference type="CDD" id="cd05379">
    <property type="entry name" value="CAP_bacterial"/>
    <property type="match status" value="1"/>
</dbReference>
<comment type="caution">
    <text evidence="3">The sequence shown here is derived from an EMBL/GenBank/DDBJ whole genome shotgun (WGS) entry which is preliminary data.</text>
</comment>
<keyword evidence="4" id="KW-1185">Reference proteome</keyword>
<gene>
    <name evidence="3" type="ORF">GCM10023143_01180</name>
</gene>
<protein>
    <recommendedName>
        <fullName evidence="2">SCP domain-containing protein</fullName>
    </recommendedName>
</protein>
<organism evidence="3 4">
    <name type="scientific">Compostibacter hankyongensis</name>
    <dbReference type="NCBI Taxonomy" id="1007089"/>
    <lineage>
        <taxon>Bacteria</taxon>
        <taxon>Pseudomonadati</taxon>
        <taxon>Bacteroidota</taxon>
        <taxon>Chitinophagia</taxon>
        <taxon>Chitinophagales</taxon>
        <taxon>Chitinophagaceae</taxon>
        <taxon>Compostibacter</taxon>
    </lineage>
</organism>